<evidence type="ECO:0000256" key="1">
    <source>
        <dbReference type="ARBA" id="ARBA00004651"/>
    </source>
</evidence>
<keyword evidence="2" id="KW-1003">Cell membrane</keyword>
<accession>A0AAE6NT48</accession>
<protein>
    <submittedName>
        <fullName evidence="7">Branched-chain amino acid ABC transporter permease</fullName>
    </submittedName>
</protein>
<keyword evidence="4 6" id="KW-1133">Transmembrane helix</keyword>
<dbReference type="PANTHER" id="PTHR30482">
    <property type="entry name" value="HIGH-AFFINITY BRANCHED-CHAIN AMINO ACID TRANSPORT SYSTEM PERMEASE"/>
    <property type="match status" value="1"/>
</dbReference>
<keyword evidence="5 6" id="KW-0472">Membrane</keyword>
<dbReference type="CDD" id="cd06581">
    <property type="entry name" value="TM_PBP1_LivM_like"/>
    <property type="match status" value="1"/>
</dbReference>
<dbReference type="EMBL" id="CP044423">
    <property type="protein sequence ID" value="QFG35899.1"/>
    <property type="molecule type" value="Genomic_DNA"/>
</dbReference>
<comment type="subcellular location">
    <subcellularLocation>
        <location evidence="1">Cell membrane</location>
        <topology evidence="1">Multi-pass membrane protein</topology>
    </subcellularLocation>
</comment>
<dbReference type="GeneID" id="51370324"/>
<evidence type="ECO:0000256" key="6">
    <source>
        <dbReference type="SAM" id="Phobius"/>
    </source>
</evidence>
<dbReference type="Pfam" id="PF02653">
    <property type="entry name" value="BPD_transp_2"/>
    <property type="match status" value="1"/>
</dbReference>
<feature type="transmembrane region" description="Helical" evidence="6">
    <location>
        <begin position="96"/>
        <end position="115"/>
    </location>
</feature>
<feature type="transmembrane region" description="Helical" evidence="6">
    <location>
        <begin position="216"/>
        <end position="235"/>
    </location>
</feature>
<feature type="transmembrane region" description="Helical" evidence="6">
    <location>
        <begin position="122"/>
        <end position="143"/>
    </location>
</feature>
<feature type="transmembrane region" description="Helical" evidence="6">
    <location>
        <begin position="166"/>
        <end position="186"/>
    </location>
</feature>
<feature type="transmembrane region" description="Helical" evidence="6">
    <location>
        <begin position="255"/>
        <end position="279"/>
    </location>
</feature>
<evidence type="ECO:0000256" key="5">
    <source>
        <dbReference type="ARBA" id="ARBA00023136"/>
    </source>
</evidence>
<sequence>MTAQDLKTLWARVARATVSWQFVVPALAAVLAINWMASTSTSTMMTEIMIMALFASSLNLLMSFGHMVSFGHAAYFGLGAYGFTLAVVRGGVPPELALAIGPLAAALGGLVFGALCVRLTQIYFAMLTLACAQITYTVLFQWYDFTGGDTGITGFMIPRFGLSEKGYATAVLAVVTLCLLALWGIVKSPLGLSIRAVGQDRYRAEALGLGARRVQLVAFVIAAFFAGVAGTLYSVLHGAAFPDYAGLGITLDGLIMVVIGGLNSFAGGIWGGIIYELLATFVSKVIHEWELVLGLILLAICLVAPAGFAGVSARLRAMLGGSADAADPLRPPHPQGLWCLHRAEGHLLRHPQG</sequence>
<dbReference type="InterPro" id="IPR043428">
    <property type="entry name" value="LivM-like"/>
</dbReference>
<dbReference type="GO" id="GO:0005886">
    <property type="term" value="C:plasma membrane"/>
    <property type="evidence" value="ECO:0007669"/>
    <property type="project" value="UniProtKB-SubCell"/>
</dbReference>
<dbReference type="AlphaFoldDB" id="A0AAE6NT48"/>
<feature type="transmembrane region" description="Helical" evidence="6">
    <location>
        <begin position="291"/>
        <end position="311"/>
    </location>
</feature>
<evidence type="ECO:0000313" key="7">
    <source>
        <dbReference type="EMBL" id="QFG35899.1"/>
    </source>
</evidence>
<proteinExistence type="predicted"/>
<dbReference type="KEGG" id="ppan:ESD82_07090"/>
<dbReference type="InterPro" id="IPR001851">
    <property type="entry name" value="ABC_transp_permease"/>
</dbReference>
<dbReference type="Proteomes" id="UP000326453">
    <property type="component" value="Chromosome 2"/>
</dbReference>
<dbReference type="PANTHER" id="PTHR30482:SF17">
    <property type="entry name" value="ABC TRANSPORTER ATP-BINDING PROTEIN"/>
    <property type="match status" value="1"/>
</dbReference>
<evidence type="ECO:0000256" key="4">
    <source>
        <dbReference type="ARBA" id="ARBA00022989"/>
    </source>
</evidence>
<evidence type="ECO:0000256" key="3">
    <source>
        <dbReference type="ARBA" id="ARBA00022692"/>
    </source>
</evidence>
<organism evidence="7 8">
    <name type="scientific">Paracoccus pantotrophus</name>
    <name type="common">Thiosphaera pantotropha</name>
    <dbReference type="NCBI Taxonomy" id="82367"/>
    <lineage>
        <taxon>Bacteria</taxon>
        <taxon>Pseudomonadati</taxon>
        <taxon>Pseudomonadota</taxon>
        <taxon>Alphaproteobacteria</taxon>
        <taxon>Rhodobacterales</taxon>
        <taxon>Paracoccaceae</taxon>
        <taxon>Paracoccus</taxon>
    </lineage>
</organism>
<reference evidence="7 8" key="1">
    <citation type="submission" date="2019-01" db="EMBL/GenBank/DDBJ databases">
        <title>Complete Genome Sequence and Annotation of the Paracoccus pantotrophus type strain DSM 2944.</title>
        <authorList>
            <person name="Bockwoldt J.A."/>
            <person name="Zimmermann M."/>
            <person name="Tiso T."/>
            <person name="Blank L.M."/>
        </authorList>
    </citation>
    <scope>NUCLEOTIDE SEQUENCE [LARGE SCALE GENOMIC DNA]</scope>
    <source>
        <strain evidence="7 8">DSM 2944</strain>
    </source>
</reference>
<keyword evidence="3 6" id="KW-0812">Transmembrane</keyword>
<dbReference type="RefSeq" id="WP_151208812.1">
    <property type="nucleotide sequence ID" value="NZ_CP044423.1"/>
</dbReference>
<dbReference type="GO" id="GO:0015658">
    <property type="term" value="F:branched-chain amino acid transmembrane transporter activity"/>
    <property type="evidence" value="ECO:0007669"/>
    <property type="project" value="InterPro"/>
</dbReference>
<name>A0AAE6NT48_PARPN</name>
<gene>
    <name evidence="7" type="ORF">ESD82_07090</name>
</gene>
<evidence type="ECO:0000313" key="8">
    <source>
        <dbReference type="Proteomes" id="UP000326453"/>
    </source>
</evidence>
<feature type="transmembrane region" description="Helical" evidence="6">
    <location>
        <begin position="20"/>
        <end position="37"/>
    </location>
</feature>
<feature type="transmembrane region" description="Helical" evidence="6">
    <location>
        <begin position="49"/>
        <end position="76"/>
    </location>
</feature>
<evidence type="ECO:0000256" key="2">
    <source>
        <dbReference type="ARBA" id="ARBA00022475"/>
    </source>
</evidence>